<feature type="chain" id="PRO_5042092569" evidence="2">
    <location>
        <begin position="20"/>
        <end position="178"/>
    </location>
</feature>
<evidence type="ECO:0000256" key="2">
    <source>
        <dbReference type="SAM" id="SignalP"/>
    </source>
</evidence>
<sequence length="178" mass="20173">MKLIQAFLFSCFIYHSSTAFSPSRQGFGHDVFVLRHSWHDSDFYNSQSDRTRRPLHDKGKDNAYDPNHEEKFSASLYRRPGSATYSPPPHAEPISHPQHAIQPPAPVAPTQPAIQPTPNFAAAPDYQANAMQQNVLARQANAMQQNDVDRRLESVENSLEEIKLTLNYIASLMEKNQQ</sequence>
<feature type="region of interest" description="Disordered" evidence="1">
    <location>
        <begin position="43"/>
        <end position="119"/>
    </location>
</feature>
<proteinExistence type="predicted"/>
<dbReference type="EMBL" id="CAKOGP040002058">
    <property type="protein sequence ID" value="CAJ1960390.1"/>
    <property type="molecule type" value="Genomic_DNA"/>
</dbReference>
<evidence type="ECO:0000313" key="4">
    <source>
        <dbReference type="Proteomes" id="UP001295423"/>
    </source>
</evidence>
<feature type="compositionally biased region" description="Basic and acidic residues" evidence="1">
    <location>
        <begin position="49"/>
        <end position="72"/>
    </location>
</feature>
<keyword evidence="4" id="KW-1185">Reference proteome</keyword>
<gene>
    <name evidence="3" type="ORF">CYCCA115_LOCUS18707</name>
</gene>
<evidence type="ECO:0000256" key="1">
    <source>
        <dbReference type="SAM" id="MobiDB-lite"/>
    </source>
</evidence>
<accession>A0AAD2G2L2</accession>
<dbReference type="AlphaFoldDB" id="A0AAD2G2L2"/>
<comment type="caution">
    <text evidence="3">The sequence shown here is derived from an EMBL/GenBank/DDBJ whole genome shotgun (WGS) entry which is preliminary data.</text>
</comment>
<reference evidence="3" key="1">
    <citation type="submission" date="2023-08" db="EMBL/GenBank/DDBJ databases">
        <authorList>
            <person name="Audoor S."/>
            <person name="Bilcke G."/>
        </authorList>
    </citation>
    <scope>NUCLEOTIDE SEQUENCE</scope>
</reference>
<name>A0AAD2G2L2_9STRA</name>
<evidence type="ECO:0000313" key="3">
    <source>
        <dbReference type="EMBL" id="CAJ1960390.1"/>
    </source>
</evidence>
<protein>
    <submittedName>
        <fullName evidence="3">Uncharacterized protein</fullName>
    </submittedName>
</protein>
<organism evidence="3 4">
    <name type="scientific">Cylindrotheca closterium</name>
    <dbReference type="NCBI Taxonomy" id="2856"/>
    <lineage>
        <taxon>Eukaryota</taxon>
        <taxon>Sar</taxon>
        <taxon>Stramenopiles</taxon>
        <taxon>Ochrophyta</taxon>
        <taxon>Bacillariophyta</taxon>
        <taxon>Bacillariophyceae</taxon>
        <taxon>Bacillariophycidae</taxon>
        <taxon>Bacillariales</taxon>
        <taxon>Bacillariaceae</taxon>
        <taxon>Cylindrotheca</taxon>
    </lineage>
</organism>
<keyword evidence="2" id="KW-0732">Signal</keyword>
<feature type="signal peptide" evidence="2">
    <location>
        <begin position="1"/>
        <end position="19"/>
    </location>
</feature>
<dbReference type="Proteomes" id="UP001295423">
    <property type="component" value="Unassembled WGS sequence"/>
</dbReference>